<dbReference type="PATRIC" id="fig|52.7.peg.1614"/>
<reference evidence="2 3" key="1">
    <citation type="submission" date="2015-07" db="EMBL/GenBank/DDBJ databases">
        <title>Genome analysis of myxobacterium Chondromyces crocatus Cm c5 reveals a high potential for natural compound synthesis and the genetic basis for the loss of fruiting body formation.</title>
        <authorList>
            <person name="Zaburannyi N."/>
            <person name="Bunk B."/>
            <person name="Maier J."/>
            <person name="Overmann J."/>
            <person name="Mueller R."/>
        </authorList>
    </citation>
    <scope>NUCLEOTIDE SEQUENCE [LARGE SCALE GENOMIC DNA]</scope>
    <source>
        <strain evidence="2 3">Cm c5</strain>
    </source>
</reference>
<feature type="compositionally biased region" description="Low complexity" evidence="1">
    <location>
        <begin position="36"/>
        <end position="66"/>
    </location>
</feature>
<keyword evidence="3" id="KW-1185">Reference proteome</keyword>
<dbReference type="KEGG" id="ccro:CMC5_015100"/>
<gene>
    <name evidence="2" type="ORF">CMC5_015100</name>
</gene>
<evidence type="ECO:0000256" key="1">
    <source>
        <dbReference type="SAM" id="MobiDB-lite"/>
    </source>
</evidence>
<organism evidence="2 3">
    <name type="scientific">Chondromyces crocatus</name>
    <dbReference type="NCBI Taxonomy" id="52"/>
    <lineage>
        <taxon>Bacteria</taxon>
        <taxon>Pseudomonadati</taxon>
        <taxon>Myxococcota</taxon>
        <taxon>Polyangia</taxon>
        <taxon>Polyangiales</taxon>
        <taxon>Polyangiaceae</taxon>
        <taxon>Chondromyces</taxon>
    </lineage>
</organism>
<dbReference type="AlphaFoldDB" id="A0A0K1E923"/>
<feature type="region of interest" description="Disordered" evidence="1">
    <location>
        <begin position="34"/>
        <end position="66"/>
    </location>
</feature>
<evidence type="ECO:0000313" key="3">
    <source>
        <dbReference type="Proteomes" id="UP000067626"/>
    </source>
</evidence>
<protein>
    <submittedName>
        <fullName evidence="2">Uncharacterized protein</fullName>
    </submittedName>
</protein>
<evidence type="ECO:0000313" key="2">
    <source>
        <dbReference type="EMBL" id="AKT37375.1"/>
    </source>
</evidence>
<sequence>MSFEHRGSGFAVVGWAAIVLSSATCMIVVEKGDGGDTSTPGTSTTTSTPTWTTTTPGTSTTTTWTDPGTTTTTSGECFDAGNLACSPTEACGLCAVNGPCASYVAACLNDLSCAALNSCINACNDDGCIDDCYEGLPDGESAYEDIALCVVCDVCPLACDADNQAACAP</sequence>
<dbReference type="EMBL" id="CP012159">
    <property type="protein sequence ID" value="AKT37375.1"/>
    <property type="molecule type" value="Genomic_DNA"/>
</dbReference>
<proteinExistence type="predicted"/>
<dbReference type="Proteomes" id="UP000067626">
    <property type="component" value="Chromosome"/>
</dbReference>
<name>A0A0K1E923_CHOCO</name>
<accession>A0A0K1E923</accession>
<dbReference type="RefSeq" id="WP_050429750.1">
    <property type="nucleotide sequence ID" value="NZ_CP012159.1"/>
</dbReference>